<dbReference type="InterPro" id="IPR036291">
    <property type="entry name" value="NAD(P)-bd_dom_sf"/>
</dbReference>
<sequence length="258" mass="27741">MLSSLKGKVFTITGGASGMGAATAKLLAQRSASAVCIADRQLTLFQPLREELNMINPDTKILTTELDVSSSYGVALWLNHVVATFGRLDGCANVAGIAQQVGTRCRPTILEETDETWKKTMAVNLDGILYCTREQVRTMLQLPKTPRTIVNTSSLASYIHTPDAYAYSASKRACASFSSSVAKDVYEFGIRVNTVSPGATLTPMMSQFFADEVRDKSLNGLGMNLLQPPDIARAIVYLLTEDSARITGANLPVGLGIP</sequence>
<comment type="similarity">
    <text evidence="1">Belongs to the short-chain dehydrogenases/reductases (SDR) family.</text>
</comment>
<evidence type="ECO:0008006" key="5">
    <source>
        <dbReference type="Google" id="ProtNLM"/>
    </source>
</evidence>
<evidence type="ECO:0000256" key="1">
    <source>
        <dbReference type="ARBA" id="ARBA00006484"/>
    </source>
</evidence>
<evidence type="ECO:0000256" key="2">
    <source>
        <dbReference type="ARBA" id="ARBA00023002"/>
    </source>
</evidence>
<dbReference type="InterPro" id="IPR002347">
    <property type="entry name" value="SDR_fam"/>
</dbReference>
<evidence type="ECO:0000313" key="4">
    <source>
        <dbReference type="Proteomes" id="UP001610335"/>
    </source>
</evidence>
<accession>A0ABR4I770</accession>
<name>A0ABR4I770_9EURO</name>
<dbReference type="Gene3D" id="3.40.50.720">
    <property type="entry name" value="NAD(P)-binding Rossmann-like Domain"/>
    <property type="match status" value="1"/>
</dbReference>
<dbReference type="Pfam" id="PF13561">
    <property type="entry name" value="adh_short_C2"/>
    <property type="match status" value="1"/>
</dbReference>
<protein>
    <recommendedName>
        <fullName evidence="5">NAD(P)-binding protein</fullName>
    </recommendedName>
</protein>
<dbReference type="CDD" id="cd05233">
    <property type="entry name" value="SDR_c"/>
    <property type="match status" value="1"/>
</dbReference>
<evidence type="ECO:0000313" key="3">
    <source>
        <dbReference type="EMBL" id="KAL2823593.1"/>
    </source>
</evidence>
<dbReference type="PANTHER" id="PTHR43180:SF63">
    <property type="entry name" value="DEHYDROGENASE_REDUCTASE FAMILY PROTEIN, PUTATIVE (AFU_ORTHOLOGUE AFUA_6G03520)-RELATED"/>
    <property type="match status" value="1"/>
</dbReference>
<keyword evidence="2" id="KW-0560">Oxidoreductase</keyword>
<proteinExistence type="inferred from homology"/>
<dbReference type="Proteomes" id="UP001610335">
    <property type="component" value="Unassembled WGS sequence"/>
</dbReference>
<reference evidence="3 4" key="1">
    <citation type="submission" date="2024-07" db="EMBL/GenBank/DDBJ databases">
        <title>Section-level genome sequencing and comparative genomics of Aspergillus sections Usti and Cavernicolus.</title>
        <authorList>
            <consortium name="Lawrence Berkeley National Laboratory"/>
            <person name="Nybo J.L."/>
            <person name="Vesth T.C."/>
            <person name="Theobald S."/>
            <person name="Frisvad J.C."/>
            <person name="Larsen T.O."/>
            <person name="Kjaerboelling I."/>
            <person name="Rothschild-Mancinelli K."/>
            <person name="Lyhne E.K."/>
            <person name="Kogle M.E."/>
            <person name="Barry K."/>
            <person name="Clum A."/>
            <person name="Na H."/>
            <person name="Ledsgaard L."/>
            <person name="Lin J."/>
            <person name="Lipzen A."/>
            <person name="Kuo A."/>
            <person name="Riley R."/>
            <person name="Mondo S."/>
            <person name="LaButti K."/>
            <person name="Haridas S."/>
            <person name="Pangalinan J."/>
            <person name="Salamov A.A."/>
            <person name="Simmons B.A."/>
            <person name="Magnuson J.K."/>
            <person name="Chen J."/>
            <person name="Drula E."/>
            <person name="Henrissat B."/>
            <person name="Wiebenga A."/>
            <person name="Lubbers R.J."/>
            <person name="Gomes A.C."/>
            <person name="Makela M.R."/>
            <person name="Stajich J."/>
            <person name="Grigoriev I.V."/>
            <person name="Mortensen U.H."/>
            <person name="De vries R.P."/>
            <person name="Baker S.E."/>
            <person name="Andersen M.R."/>
        </authorList>
    </citation>
    <scope>NUCLEOTIDE SEQUENCE [LARGE SCALE GENOMIC DNA]</scope>
    <source>
        <strain evidence="3 4">CBS 600.67</strain>
    </source>
</reference>
<gene>
    <name evidence="3" type="ORF">BDW59DRAFT_173415</name>
</gene>
<keyword evidence="4" id="KW-1185">Reference proteome</keyword>
<dbReference type="PRINTS" id="PR00080">
    <property type="entry name" value="SDRFAMILY"/>
</dbReference>
<dbReference type="PANTHER" id="PTHR43180">
    <property type="entry name" value="3-OXOACYL-(ACYL-CARRIER-PROTEIN) REDUCTASE (AFU_ORTHOLOGUE AFUA_6G11210)"/>
    <property type="match status" value="1"/>
</dbReference>
<dbReference type="EMBL" id="JBFXLS010000051">
    <property type="protein sequence ID" value="KAL2823593.1"/>
    <property type="molecule type" value="Genomic_DNA"/>
</dbReference>
<dbReference type="PRINTS" id="PR00081">
    <property type="entry name" value="GDHRDH"/>
</dbReference>
<comment type="caution">
    <text evidence="3">The sequence shown here is derived from an EMBL/GenBank/DDBJ whole genome shotgun (WGS) entry which is preliminary data.</text>
</comment>
<dbReference type="SUPFAM" id="SSF51735">
    <property type="entry name" value="NAD(P)-binding Rossmann-fold domains"/>
    <property type="match status" value="1"/>
</dbReference>
<organism evidence="3 4">
    <name type="scientific">Aspergillus cavernicola</name>
    <dbReference type="NCBI Taxonomy" id="176166"/>
    <lineage>
        <taxon>Eukaryota</taxon>
        <taxon>Fungi</taxon>
        <taxon>Dikarya</taxon>
        <taxon>Ascomycota</taxon>
        <taxon>Pezizomycotina</taxon>
        <taxon>Eurotiomycetes</taxon>
        <taxon>Eurotiomycetidae</taxon>
        <taxon>Eurotiales</taxon>
        <taxon>Aspergillaceae</taxon>
        <taxon>Aspergillus</taxon>
        <taxon>Aspergillus subgen. Nidulantes</taxon>
    </lineage>
</organism>